<dbReference type="RefSeq" id="WP_129258409.1">
    <property type="nucleotide sequence ID" value="NZ_JBGKFY010000003.1"/>
</dbReference>
<evidence type="ECO:0000256" key="2">
    <source>
        <dbReference type="ARBA" id="ARBA00022801"/>
    </source>
</evidence>
<dbReference type="InterPro" id="IPR013785">
    <property type="entry name" value="Aldolase_TIM"/>
</dbReference>
<dbReference type="EMBL" id="SDKC01000001">
    <property type="protein sequence ID" value="RXS75952.1"/>
    <property type="molecule type" value="Genomic_DNA"/>
</dbReference>
<proteinExistence type="inferred from homology"/>
<evidence type="ECO:0000256" key="1">
    <source>
        <dbReference type="ARBA" id="ARBA00009743"/>
    </source>
</evidence>
<dbReference type="InterPro" id="IPR002241">
    <property type="entry name" value="Glyco_hydro_27"/>
</dbReference>
<dbReference type="OrthoDB" id="9758822at2"/>
<dbReference type="GO" id="GO:0004557">
    <property type="term" value="F:alpha-galactosidase activity"/>
    <property type="evidence" value="ECO:0007669"/>
    <property type="project" value="InterPro"/>
</dbReference>
<organism evidence="4 5">
    <name type="scientific">Blautia faecicola</name>
    <dbReference type="NCBI Taxonomy" id="2509240"/>
    <lineage>
        <taxon>Bacteria</taxon>
        <taxon>Bacillati</taxon>
        <taxon>Bacillota</taxon>
        <taxon>Clostridia</taxon>
        <taxon>Lachnospirales</taxon>
        <taxon>Lachnospiraceae</taxon>
        <taxon>Blautia</taxon>
    </lineage>
</organism>
<dbReference type="InterPro" id="IPR002252">
    <property type="entry name" value="Glyco_hydro_36"/>
</dbReference>
<keyword evidence="2" id="KW-0378">Hydrolase</keyword>
<dbReference type="GO" id="GO:0016052">
    <property type="term" value="P:carbohydrate catabolic process"/>
    <property type="evidence" value="ECO:0007669"/>
    <property type="project" value="InterPro"/>
</dbReference>
<reference evidence="4 5" key="1">
    <citation type="submission" date="2019-01" db="EMBL/GenBank/DDBJ databases">
        <title>Blautia sp. nov. KGMB01111 isolated human feces.</title>
        <authorList>
            <person name="Park J.-E."/>
            <person name="Kim J.-S."/>
            <person name="Park S.-H."/>
        </authorList>
    </citation>
    <scope>NUCLEOTIDE SEQUENCE [LARGE SCALE GENOMIC DNA]</scope>
    <source>
        <strain evidence="4 5">KGMB01111</strain>
    </source>
</reference>
<evidence type="ECO:0000313" key="4">
    <source>
        <dbReference type="EMBL" id="RXS75952.1"/>
    </source>
</evidence>
<dbReference type="PANTHER" id="PTHR11452">
    <property type="entry name" value="ALPHA-GALACTOSIDASE/ALPHA-N-ACETYLGALACTOSAMINIDASE"/>
    <property type="match status" value="1"/>
</dbReference>
<dbReference type="AlphaFoldDB" id="A0A4Q1RJQ0"/>
<dbReference type="Gene3D" id="3.20.20.70">
    <property type="entry name" value="Aldolase class I"/>
    <property type="match status" value="1"/>
</dbReference>
<dbReference type="PANTHER" id="PTHR11452:SF75">
    <property type="entry name" value="ALPHA-GALACTOSIDASE MEL1"/>
    <property type="match status" value="1"/>
</dbReference>
<keyword evidence="5" id="KW-1185">Reference proteome</keyword>
<accession>A0A4Q1RJQ0</accession>
<dbReference type="Proteomes" id="UP000290106">
    <property type="component" value="Unassembled WGS sequence"/>
</dbReference>
<gene>
    <name evidence="4" type="ORF">ETP43_12555</name>
</gene>
<evidence type="ECO:0000256" key="3">
    <source>
        <dbReference type="ARBA" id="ARBA00023295"/>
    </source>
</evidence>
<keyword evidence="3" id="KW-0326">Glycosidase</keyword>
<dbReference type="InterPro" id="IPR017853">
    <property type="entry name" value="GH"/>
</dbReference>
<protein>
    <submittedName>
        <fullName evidence="4">Alpha-galactosidase</fullName>
    </submittedName>
</protein>
<dbReference type="SUPFAM" id="SSF51445">
    <property type="entry name" value="(Trans)glycosidases"/>
    <property type="match status" value="1"/>
</dbReference>
<comment type="similarity">
    <text evidence="1">Belongs to the glycosyl hydrolase 27 family.</text>
</comment>
<sequence>MQKQYRLGIPSFITVETEDGSWIGEKDAQKTEKDDVVVTYETTPEAEEVWLTADQTKVKTIKLRWNTPVDKKSRILGGSWERTYGDVDWKGVSGSRFMPWYFLAAVGETVTGYGVKVRPSAMCFWQADTRGITLVMDVRCGGTGVQLSGRKLRAAQIVAMQTEGMGTFESAREFCKVMCTDPILPDYPVYGSNNWYYAYGDSSEEEILQDTDYIVELTKGVDNPPYMVIDDCWQEHHRLNEYNGGPWKKGNKKFPDMSALAKKLEEKGVRPGIWVRFLLNEEETIPKEWRLSHNDCLDPSHPGVLSYIQEDVERICNWGYTLIKHDFTTFDIFGRWGVEMNPFPTEDGWQFYDTSKTSAEIVTGLYQAIYEAAKKHHTLIMGCNTIGHLGAGLMQLQRTGDDTSGITWERTKKMGVNTLAFCLPQHGTFFDVDADCVGITGSIPWSLNRQWADVVAESGTSLFVSAKPGVLTAEENEELHQIMLKASRQDHHKIPLDWEETDCPEVWGDEEEEVEYNWYEEAGPVAKGNDQLYHAYIPLS</sequence>
<evidence type="ECO:0000313" key="5">
    <source>
        <dbReference type="Proteomes" id="UP000290106"/>
    </source>
</evidence>
<comment type="caution">
    <text evidence="4">The sequence shown here is derived from an EMBL/GenBank/DDBJ whole genome shotgun (WGS) entry which is preliminary data.</text>
</comment>
<dbReference type="CDD" id="cd14791">
    <property type="entry name" value="GH36"/>
    <property type="match status" value="1"/>
</dbReference>
<name>A0A4Q1RJQ0_9FIRM</name>